<evidence type="ECO:0000313" key="2">
    <source>
        <dbReference type="EMBL" id="PON51298.1"/>
    </source>
</evidence>
<feature type="region of interest" description="Disordered" evidence="1">
    <location>
        <begin position="1"/>
        <end position="20"/>
    </location>
</feature>
<name>A0A2P5BR77_PARAD</name>
<protein>
    <submittedName>
        <fullName evidence="2">Uncharacterized protein</fullName>
    </submittedName>
</protein>
<dbReference type="EMBL" id="JXTB01000235">
    <property type="protein sequence ID" value="PON51298.1"/>
    <property type="molecule type" value="Genomic_DNA"/>
</dbReference>
<accession>A0A2P5BR77</accession>
<keyword evidence="3" id="KW-1185">Reference proteome</keyword>
<organism evidence="2 3">
    <name type="scientific">Parasponia andersonii</name>
    <name type="common">Sponia andersonii</name>
    <dbReference type="NCBI Taxonomy" id="3476"/>
    <lineage>
        <taxon>Eukaryota</taxon>
        <taxon>Viridiplantae</taxon>
        <taxon>Streptophyta</taxon>
        <taxon>Embryophyta</taxon>
        <taxon>Tracheophyta</taxon>
        <taxon>Spermatophyta</taxon>
        <taxon>Magnoliopsida</taxon>
        <taxon>eudicotyledons</taxon>
        <taxon>Gunneridae</taxon>
        <taxon>Pentapetalae</taxon>
        <taxon>rosids</taxon>
        <taxon>fabids</taxon>
        <taxon>Rosales</taxon>
        <taxon>Cannabaceae</taxon>
        <taxon>Parasponia</taxon>
    </lineage>
</organism>
<dbReference type="Proteomes" id="UP000237105">
    <property type="component" value="Unassembled WGS sequence"/>
</dbReference>
<feature type="region of interest" description="Disordered" evidence="1">
    <location>
        <begin position="42"/>
        <end position="64"/>
    </location>
</feature>
<feature type="compositionally biased region" description="Pro residues" evidence="1">
    <location>
        <begin position="1"/>
        <end position="11"/>
    </location>
</feature>
<dbReference type="AlphaFoldDB" id="A0A2P5BR77"/>
<evidence type="ECO:0000313" key="3">
    <source>
        <dbReference type="Proteomes" id="UP000237105"/>
    </source>
</evidence>
<sequence>MPKPLQPPSDPPNHRQSPPALLATCSVHPRSLSFSVLPENAINGREGVSISSNDSGRLRSRPWA</sequence>
<proteinExistence type="predicted"/>
<gene>
    <name evidence="2" type="ORF">PanWU01x14_217670</name>
</gene>
<feature type="non-terminal residue" evidence="2">
    <location>
        <position position="64"/>
    </location>
</feature>
<reference evidence="3" key="1">
    <citation type="submission" date="2016-06" db="EMBL/GenBank/DDBJ databases">
        <title>Parallel loss of symbiosis genes in relatives of nitrogen-fixing non-legume Parasponia.</title>
        <authorList>
            <person name="Van Velzen R."/>
            <person name="Holmer R."/>
            <person name="Bu F."/>
            <person name="Rutten L."/>
            <person name="Van Zeijl A."/>
            <person name="Liu W."/>
            <person name="Santuari L."/>
            <person name="Cao Q."/>
            <person name="Sharma T."/>
            <person name="Shen D."/>
            <person name="Roswanjaya Y."/>
            <person name="Wardhani T."/>
            <person name="Kalhor M.S."/>
            <person name="Jansen J."/>
            <person name="Van den Hoogen J."/>
            <person name="Gungor B."/>
            <person name="Hartog M."/>
            <person name="Hontelez J."/>
            <person name="Verver J."/>
            <person name="Yang W.-C."/>
            <person name="Schijlen E."/>
            <person name="Repin R."/>
            <person name="Schilthuizen M."/>
            <person name="Schranz E."/>
            <person name="Heidstra R."/>
            <person name="Miyata K."/>
            <person name="Fedorova E."/>
            <person name="Kohlen W."/>
            <person name="Bisseling T."/>
            <person name="Smit S."/>
            <person name="Geurts R."/>
        </authorList>
    </citation>
    <scope>NUCLEOTIDE SEQUENCE [LARGE SCALE GENOMIC DNA]</scope>
    <source>
        <strain evidence="3">cv. WU1-14</strain>
    </source>
</reference>
<evidence type="ECO:0000256" key="1">
    <source>
        <dbReference type="SAM" id="MobiDB-lite"/>
    </source>
</evidence>
<comment type="caution">
    <text evidence="2">The sequence shown here is derived from an EMBL/GenBank/DDBJ whole genome shotgun (WGS) entry which is preliminary data.</text>
</comment>